<evidence type="ECO:0000313" key="4">
    <source>
        <dbReference type="EMBL" id="GAI95808.1"/>
    </source>
</evidence>
<dbReference type="GO" id="GO:0006152">
    <property type="term" value="P:purine nucleoside catabolic process"/>
    <property type="evidence" value="ECO:0007669"/>
    <property type="project" value="TreeGrafter"/>
</dbReference>
<evidence type="ECO:0000259" key="3">
    <source>
        <dbReference type="Pfam" id="PF01156"/>
    </source>
</evidence>
<dbReference type="Pfam" id="PF01156">
    <property type="entry name" value="IU_nuc_hydro"/>
    <property type="match status" value="1"/>
</dbReference>
<keyword evidence="2" id="KW-0326">Glycosidase</keyword>
<dbReference type="AlphaFoldDB" id="X1SS86"/>
<dbReference type="GO" id="GO:0005829">
    <property type="term" value="C:cytosol"/>
    <property type="evidence" value="ECO:0007669"/>
    <property type="project" value="TreeGrafter"/>
</dbReference>
<dbReference type="SUPFAM" id="SSF53590">
    <property type="entry name" value="Nucleoside hydrolase"/>
    <property type="match status" value="1"/>
</dbReference>
<evidence type="ECO:0000256" key="2">
    <source>
        <dbReference type="ARBA" id="ARBA00023295"/>
    </source>
</evidence>
<dbReference type="PANTHER" id="PTHR12304:SF4">
    <property type="entry name" value="URIDINE NUCLEOSIDASE"/>
    <property type="match status" value="1"/>
</dbReference>
<evidence type="ECO:0000256" key="1">
    <source>
        <dbReference type="ARBA" id="ARBA00022801"/>
    </source>
</evidence>
<dbReference type="PANTHER" id="PTHR12304">
    <property type="entry name" value="INOSINE-URIDINE PREFERRING NUCLEOSIDE HYDROLASE"/>
    <property type="match status" value="1"/>
</dbReference>
<reference evidence="4" key="1">
    <citation type="journal article" date="2014" name="Front. Microbiol.">
        <title>High frequency of phylogenetically diverse reductive dehalogenase-homologous genes in deep subseafloor sedimentary metagenomes.</title>
        <authorList>
            <person name="Kawai M."/>
            <person name="Futagami T."/>
            <person name="Toyoda A."/>
            <person name="Takaki Y."/>
            <person name="Nishi S."/>
            <person name="Hori S."/>
            <person name="Arai W."/>
            <person name="Tsubouchi T."/>
            <person name="Morono Y."/>
            <person name="Uchiyama I."/>
            <person name="Ito T."/>
            <person name="Fujiyama A."/>
            <person name="Inagaki F."/>
            <person name="Takami H."/>
        </authorList>
    </citation>
    <scope>NUCLEOTIDE SEQUENCE</scope>
    <source>
        <strain evidence="4">Expedition CK06-06</strain>
    </source>
</reference>
<dbReference type="Gene3D" id="3.90.245.10">
    <property type="entry name" value="Ribonucleoside hydrolase-like"/>
    <property type="match status" value="1"/>
</dbReference>
<comment type="caution">
    <text evidence="4">The sequence shown here is derived from an EMBL/GenBank/DDBJ whole genome shotgun (WGS) entry which is preliminary data.</text>
</comment>
<name>X1SS86_9ZZZZ</name>
<feature type="domain" description="Inosine/uridine-preferring nucleoside hydrolase" evidence="3">
    <location>
        <begin position="15"/>
        <end position="221"/>
    </location>
</feature>
<accession>X1SS86</accession>
<dbReference type="InterPro" id="IPR001910">
    <property type="entry name" value="Inosine/uridine_hydrolase_dom"/>
</dbReference>
<dbReference type="InterPro" id="IPR036452">
    <property type="entry name" value="Ribo_hydro-like"/>
</dbReference>
<protein>
    <recommendedName>
        <fullName evidence="3">Inosine/uridine-preferring nucleoside hydrolase domain-containing protein</fullName>
    </recommendedName>
</protein>
<proteinExistence type="predicted"/>
<keyword evidence="1" id="KW-0378">Hydrolase</keyword>
<organism evidence="4">
    <name type="scientific">marine sediment metagenome</name>
    <dbReference type="NCBI Taxonomy" id="412755"/>
    <lineage>
        <taxon>unclassified sequences</taxon>
        <taxon>metagenomes</taxon>
        <taxon>ecological metagenomes</taxon>
    </lineage>
</organism>
<sequence>MSANDYSKGNNIVKVILDSDTGTGTIGAEIDDGLALLLALLSPELDLIGITEVHGNVNVDQGVANALRILELAGRDDVPVYKGASRPLIHKWVRPGGIKEPYGGFSKLTPSSTGAIDFIIEKIMENPGQITLICVGPLTNIAMALRKEPQIIPNVKELIIMGGAVDRPGNVTSTAEFNFWVDPEAAKIVLHSNIQNIALVPLDVTTKTLLTKQQLRRLKSNPVTEWLKVTVPPWIDRIKMEGCHL</sequence>
<dbReference type="GO" id="GO:0008477">
    <property type="term" value="F:purine nucleosidase activity"/>
    <property type="evidence" value="ECO:0007669"/>
    <property type="project" value="TreeGrafter"/>
</dbReference>
<feature type="non-terminal residue" evidence="4">
    <location>
        <position position="245"/>
    </location>
</feature>
<dbReference type="EMBL" id="BARW01015528">
    <property type="protein sequence ID" value="GAI95808.1"/>
    <property type="molecule type" value="Genomic_DNA"/>
</dbReference>
<gene>
    <name evidence="4" type="ORF">S12H4_27228</name>
</gene>
<dbReference type="InterPro" id="IPR023186">
    <property type="entry name" value="IUNH"/>
</dbReference>